<comment type="similarity">
    <text evidence="3">Belongs to the cytochrome P450 family.</text>
</comment>
<comment type="subcellular location">
    <subcellularLocation>
        <location evidence="2">Membrane</location>
    </subcellularLocation>
</comment>
<dbReference type="GO" id="GO:0020037">
    <property type="term" value="F:heme binding"/>
    <property type="evidence" value="ECO:0007669"/>
    <property type="project" value="InterPro"/>
</dbReference>
<evidence type="ECO:0000256" key="8">
    <source>
        <dbReference type="ARBA" id="ARBA00023002"/>
    </source>
</evidence>
<sequence>TARNLPLLDSFTKESARLIPVGSLSTRRQVLKPFCLNDGTKLEVGDWACMPARALMQNGLTIPSLLGLNGFRFVDPKLFRGEATAVNKVMQSKPHKLKVLGATFMFGGPGALVWNVFPPGRYHVSAIMKMLVTQTILDYDIELVGKEAR</sequence>
<dbReference type="GO" id="GO:0004497">
    <property type="term" value="F:monooxygenase activity"/>
    <property type="evidence" value="ECO:0007669"/>
    <property type="project" value="UniProtKB-KW"/>
</dbReference>
<keyword evidence="10" id="KW-0503">Monooxygenase</keyword>
<dbReference type="SUPFAM" id="SSF48264">
    <property type="entry name" value="Cytochrome P450"/>
    <property type="match status" value="1"/>
</dbReference>
<evidence type="ECO:0000313" key="12">
    <source>
        <dbReference type="EMBL" id="KAF2194881.1"/>
    </source>
</evidence>
<dbReference type="GO" id="GO:0005506">
    <property type="term" value="F:iron ion binding"/>
    <property type="evidence" value="ECO:0007669"/>
    <property type="project" value="InterPro"/>
</dbReference>
<evidence type="ECO:0000256" key="9">
    <source>
        <dbReference type="ARBA" id="ARBA00023004"/>
    </source>
</evidence>
<evidence type="ECO:0000256" key="4">
    <source>
        <dbReference type="ARBA" id="ARBA00022617"/>
    </source>
</evidence>
<evidence type="ECO:0000256" key="7">
    <source>
        <dbReference type="ARBA" id="ARBA00022989"/>
    </source>
</evidence>
<proteinExistence type="inferred from homology"/>
<evidence type="ECO:0000313" key="13">
    <source>
        <dbReference type="Proteomes" id="UP000800200"/>
    </source>
</evidence>
<dbReference type="GO" id="GO:0016020">
    <property type="term" value="C:membrane"/>
    <property type="evidence" value="ECO:0007669"/>
    <property type="project" value="UniProtKB-SubCell"/>
</dbReference>
<evidence type="ECO:0000256" key="2">
    <source>
        <dbReference type="ARBA" id="ARBA00004370"/>
    </source>
</evidence>
<keyword evidence="6" id="KW-0479">Metal-binding</keyword>
<dbReference type="Proteomes" id="UP000800200">
    <property type="component" value="Unassembled WGS sequence"/>
</dbReference>
<keyword evidence="5" id="KW-0812">Transmembrane</keyword>
<keyword evidence="13" id="KW-1185">Reference proteome</keyword>
<keyword evidence="7" id="KW-1133">Transmembrane helix</keyword>
<accession>A0A6A6EUC5</accession>
<name>A0A6A6EUC5_9PEZI</name>
<gene>
    <name evidence="12" type="ORF">K469DRAFT_546684</name>
</gene>
<dbReference type="PANTHER" id="PTHR46206:SF5">
    <property type="entry name" value="P450, PUTATIVE (EUROFUNG)-RELATED"/>
    <property type="match status" value="1"/>
</dbReference>
<dbReference type="PANTHER" id="PTHR46206">
    <property type="entry name" value="CYTOCHROME P450"/>
    <property type="match status" value="1"/>
</dbReference>
<dbReference type="OrthoDB" id="1844152at2759"/>
<evidence type="ECO:0000256" key="5">
    <source>
        <dbReference type="ARBA" id="ARBA00022692"/>
    </source>
</evidence>
<reference evidence="12" key="1">
    <citation type="journal article" date="2020" name="Stud. Mycol.">
        <title>101 Dothideomycetes genomes: a test case for predicting lifestyles and emergence of pathogens.</title>
        <authorList>
            <person name="Haridas S."/>
            <person name="Albert R."/>
            <person name="Binder M."/>
            <person name="Bloem J."/>
            <person name="Labutti K."/>
            <person name="Salamov A."/>
            <person name="Andreopoulos B."/>
            <person name="Baker S."/>
            <person name="Barry K."/>
            <person name="Bills G."/>
            <person name="Bluhm B."/>
            <person name="Cannon C."/>
            <person name="Castanera R."/>
            <person name="Culley D."/>
            <person name="Daum C."/>
            <person name="Ezra D."/>
            <person name="Gonzalez J."/>
            <person name="Henrissat B."/>
            <person name="Kuo A."/>
            <person name="Liang C."/>
            <person name="Lipzen A."/>
            <person name="Lutzoni F."/>
            <person name="Magnuson J."/>
            <person name="Mondo S."/>
            <person name="Nolan M."/>
            <person name="Ohm R."/>
            <person name="Pangilinan J."/>
            <person name="Park H.-J."/>
            <person name="Ramirez L."/>
            <person name="Alfaro M."/>
            <person name="Sun H."/>
            <person name="Tritt A."/>
            <person name="Yoshinaga Y."/>
            <person name="Zwiers L.-H."/>
            <person name="Turgeon B."/>
            <person name="Goodwin S."/>
            <person name="Spatafora J."/>
            <person name="Crous P."/>
            <person name="Grigoriev I."/>
        </authorList>
    </citation>
    <scope>NUCLEOTIDE SEQUENCE</scope>
    <source>
        <strain evidence="12">CBS 207.26</strain>
    </source>
</reference>
<feature type="non-terminal residue" evidence="12">
    <location>
        <position position="1"/>
    </location>
</feature>
<keyword evidence="4" id="KW-0349">Heme</keyword>
<keyword evidence="11" id="KW-0472">Membrane</keyword>
<dbReference type="InterPro" id="IPR036396">
    <property type="entry name" value="Cyt_P450_sf"/>
</dbReference>
<dbReference type="EMBL" id="ML994611">
    <property type="protein sequence ID" value="KAF2194881.1"/>
    <property type="molecule type" value="Genomic_DNA"/>
</dbReference>
<evidence type="ECO:0000256" key="11">
    <source>
        <dbReference type="ARBA" id="ARBA00023136"/>
    </source>
</evidence>
<dbReference type="GO" id="GO:0016705">
    <property type="term" value="F:oxidoreductase activity, acting on paired donors, with incorporation or reduction of molecular oxygen"/>
    <property type="evidence" value="ECO:0007669"/>
    <property type="project" value="InterPro"/>
</dbReference>
<dbReference type="Gene3D" id="1.10.630.10">
    <property type="entry name" value="Cytochrome P450"/>
    <property type="match status" value="1"/>
</dbReference>
<evidence type="ECO:0000256" key="6">
    <source>
        <dbReference type="ARBA" id="ARBA00022723"/>
    </source>
</evidence>
<keyword evidence="8" id="KW-0560">Oxidoreductase</keyword>
<evidence type="ECO:0000256" key="3">
    <source>
        <dbReference type="ARBA" id="ARBA00010617"/>
    </source>
</evidence>
<evidence type="ECO:0000256" key="10">
    <source>
        <dbReference type="ARBA" id="ARBA00023033"/>
    </source>
</evidence>
<keyword evidence="9" id="KW-0408">Iron</keyword>
<evidence type="ECO:0000256" key="1">
    <source>
        <dbReference type="ARBA" id="ARBA00001971"/>
    </source>
</evidence>
<organism evidence="12 13">
    <name type="scientific">Zopfia rhizophila CBS 207.26</name>
    <dbReference type="NCBI Taxonomy" id="1314779"/>
    <lineage>
        <taxon>Eukaryota</taxon>
        <taxon>Fungi</taxon>
        <taxon>Dikarya</taxon>
        <taxon>Ascomycota</taxon>
        <taxon>Pezizomycotina</taxon>
        <taxon>Dothideomycetes</taxon>
        <taxon>Dothideomycetes incertae sedis</taxon>
        <taxon>Zopfiaceae</taxon>
        <taxon>Zopfia</taxon>
    </lineage>
</organism>
<comment type="cofactor">
    <cofactor evidence="1">
        <name>heme</name>
        <dbReference type="ChEBI" id="CHEBI:30413"/>
    </cofactor>
</comment>
<protein>
    <submittedName>
        <fullName evidence="12">Uncharacterized protein</fullName>
    </submittedName>
</protein>
<dbReference type="AlphaFoldDB" id="A0A6A6EUC5"/>